<name>A0AAD6VKM2_9AGAR</name>
<dbReference type="Proteomes" id="UP001219525">
    <property type="component" value="Unassembled WGS sequence"/>
</dbReference>
<gene>
    <name evidence="2" type="ORF">GGX14DRAFT_391478</name>
</gene>
<protein>
    <submittedName>
        <fullName evidence="2">Uncharacterized protein</fullName>
    </submittedName>
</protein>
<comment type="caution">
    <text evidence="2">The sequence shown here is derived from an EMBL/GenBank/DDBJ whole genome shotgun (WGS) entry which is preliminary data.</text>
</comment>
<evidence type="ECO:0000313" key="3">
    <source>
        <dbReference type="Proteomes" id="UP001219525"/>
    </source>
</evidence>
<keyword evidence="3" id="KW-1185">Reference proteome</keyword>
<dbReference type="EMBL" id="JARJCW010000016">
    <property type="protein sequence ID" value="KAJ7215796.1"/>
    <property type="molecule type" value="Genomic_DNA"/>
</dbReference>
<dbReference type="AlphaFoldDB" id="A0AAD6VKM2"/>
<feature type="region of interest" description="Disordered" evidence="1">
    <location>
        <begin position="239"/>
        <end position="266"/>
    </location>
</feature>
<accession>A0AAD6VKM2</accession>
<reference evidence="2" key="1">
    <citation type="submission" date="2023-03" db="EMBL/GenBank/DDBJ databases">
        <title>Massive genome expansion in bonnet fungi (Mycena s.s.) driven by repeated elements and novel gene families across ecological guilds.</title>
        <authorList>
            <consortium name="Lawrence Berkeley National Laboratory"/>
            <person name="Harder C.B."/>
            <person name="Miyauchi S."/>
            <person name="Viragh M."/>
            <person name="Kuo A."/>
            <person name="Thoen E."/>
            <person name="Andreopoulos B."/>
            <person name="Lu D."/>
            <person name="Skrede I."/>
            <person name="Drula E."/>
            <person name="Henrissat B."/>
            <person name="Morin E."/>
            <person name="Kohler A."/>
            <person name="Barry K."/>
            <person name="LaButti K."/>
            <person name="Morin E."/>
            <person name="Salamov A."/>
            <person name="Lipzen A."/>
            <person name="Mereny Z."/>
            <person name="Hegedus B."/>
            <person name="Baldrian P."/>
            <person name="Stursova M."/>
            <person name="Weitz H."/>
            <person name="Taylor A."/>
            <person name="Grigoriev I.V."/>
            <person name="Nagy L.G."/>
            <person name="Martin F."/>
            <person name="Kauserud H."/>
        </authorList>
    </citation>
    <scope>NUCLEOTIDE SEQUENCE</scope>
    <source>
        <strain evidence="2">9144</strain>
    </source>
</reference>
<evidence type="ECO:0000313" key="2">
    <source>
        <dbReference type="EMBL" id="KAJ7215796.1"/>
    </source>
</evidence>
<proteinExistence type="predicted"/>
<feature type="compositionally biased region" description="Acidic residues" evidence="1">
    <location>
        <begin position="243"/>
        <end position="252"/>
    </location>
</feature>
<organism evidence="2 3">
    <name type="scientific">Mycena pura</name>
    <dbReference type="NCBI Taxonomy" id="153505"/>
    <lineage>
        <taxon>Eukaryota</taxon>
        <taxon>Fungi</taxon>
        <taxon>Dikarya</taxon>
        <taxon>Basidiomycota</taxon>
        <taxon>Agaricomycotina</taxon>
        <taxon>Agaricomycetes</taxon>
        <taxon>Agaricomycetidae</taxon>
        <taxon>Agaricales</taxon>
        <taxon>Marasmiineae</taxon>
        <taxon>Mycenaceae</taxon>
        <taxon>Mycena</taxon>
    </lineage>
</organism>
<evidence type="ECO:0000256" key="1">
    <source>
        <dbReference type="SAM" id="MobiDB-lite"/>
    </source>
</evidence>
<sequence length="287" mass="31250">MSRKCADEAENMNSEAKFDGLGEPLWEIRTVEALRLGNRGPVITCLVRDGWWNNNVKHLSSIFLRWSRPFVLPYGQFSAGRANDGSQACECRRRRDPPLLPLGCMVNLSPAARACCAGSQATARTLPAACAAMPKTWRPTSPAARALPTALHMPALPKTHLHITHDPSPTTRAHRLMLAACTHLAQDLPPLGALIVTSHRTRARLMSPTTPTSATTAMLPTTTTLLPMLTNLSRRLMAKPQDGGEEDEDVDFGTESREVSRELDDDAPLFNNVTSVAKAVKSAARLS</sequence>